<evidence type="ECO:0000256" key="1">
    <source>
        <dbReference type="SAM" id="MobiDB-lite"/>
    </source>
</evidence>
<gene>
    <name evidence="2" type="ORF">BDA99DRAFT_40855</name>
</gene>
<accession>A0AAD5PEU1</accession>
<protein>
    <submittedName>
        <fullName evidence="2">Uncharacterized protein</fullName>
    </submittedName>
</protein>
<evidence type="ECO:0000313" key="3">
    <source>
        <dbReference type="Proteomes" id="UP001209540"/>
    </source>
</evidence>
<sequence length="312" mass="35200">MISVDGIVHVFDIFDPSRQSATFNLPPCNMPCLGYDGSLNVVLAPFAAYRIHHFKWDPLSSTSKNQKSKNNKIKSHNDTNSVSNNTTSDEQTLPPPPKTLTSSISSLLFRRPKRQRTTYIDTAGRKAARSLRRYSSYNEYGYACQARTAYYIKQVQEQEKNNMNDTTGGNSQGKNIMKKPIEEPDFHSRLRLVSSIRTSPLGWTTRHIVSMAVHNDRVAIVNRRGAIALFALNGTTAADVMFKNGRCPWHERDKTTFRDGDDLSDGYDFVRSRLVMGDMGVIYGGRDGKLWWLDFSCRPDEEDIASATPITC</sequence>
<organism evidence="2 3">
    <name type="scientific">Phascolomyces articulosus</name>
    <dbReference type="NCBI Taxonomy" id="60185"/>
    <lineage>
        <taxon>Eukaryota</taxon>
        <taxon>Fungi</taxon>
        <taxon>Fungi incertae sedis</taxon>
        <taxon>Mucoromycota</taxon>
        <taxon>Mucoromycotina</taxon>
        <taxon>Mucoromycetes</taxon>
        <taxon>Mucorales</taxon>
        <taxon>Lichtheimiaceae</taxon>
        <taxon>Phascolomyces</taxon>
    </lineage>
</organism>
<comment type="caution">
    <text evidence="2">The sequence shown here is derived from an EMBL/GenBank/DDBJ whole genome shotgun (WGS) entry which is preliminary data.</text>
</comment>
<name>A0AAD5PEU1_9FUNG</name>
<proteinExistence type="predicted"/>
<feature type="region of interest" description="Disordered" evidence="1">
    <location>
        <begin position="60"/>
        <end position="107"/>
    </location>
</feature>
<keyword evidence="3" id="KW-1185">Reference proteome</keyword>
<dbReference type="AlphaFoldDB" id="A0AAD5PEU1"/>
<dbReference type="Proteomes" id="UP001209540">
    <property type="component" value="Unassembled WGS sequence"/>
</dbReference>
<dbReference type="EMBL" id="JAIXMP010000011">
    <property type="protein sequence ID" value="KAI9265027.1"/>
    <property type="molecule type" value="Genomic_DNA"/>
</dbReference>
<reference evidence="2" key="1">
    <citation type="journal article" date="2022" name="IScience">
        <title>Evolution of zygomycete secretomes and the origins of terrestrial fungal ecologies.</title>
        <authorList>
            <person name="Chang Y."/>
            <person name="Wang Y."/>
            <person name="Mondo S."/>
            <person name="Ahrendt S."/>
            <person name="Andreopoulos W."/>
            <person name="Barry K."/>
            <person name="Beard J."/>
            <person name="Benny G.L."/>
            <person name="Blankenship S."/>
            <person name="Bonito G."/>
            <person name="Cuomo C."/>
            <person name="Desiro A."/>
            <person name="Gervers K.A."/>
            <person name="Hundley H."/>
            <person name="Kuo A."/>
            <person name="LaButti K."/>
            <person name="Lang B.F."/>
            <person name="Lipzen A."/>
            <person name="O'Donnell K."/>
            <person name="Pangilinan J."/>
            <person name="Reynolds N."/>
            <person name="Sandor L."/>
            <person name="Smith M.E."/>
            <person name="Tsang A."/>
            <person name="Grigoriev I.V."/>
            <person name="Stajich J.E."/>
            <person name="Spatafora J.W."/>
        </authorList>
    </citation>
    <scope>NUCLEOTIDE SEQUENCE</scope>
    <source>
        <strain evidence="2">RSA 2281</strain>
    </source>
</reference>
<reference evidence="2" key="2">
    <citation type="submission" date="2023-02" db="EMBL/GenBank/DDBJ databases">
        <authorList>
            <consortium name="DOE Joint Genome Institute"/>
            <person name="Mondo S.J."/>
            <person name="Chang Y."/>
            <person name="Wang Y."/>
            <person name="Ahrendt S."/>
            <person name="Andreopoulos W."/>
            <person name="Barry K."/>
            <person name="Beard J."/>
            <person name="Benny G.L."/>
            <person name="Blankenship S."/>
            <person name="Bonito G."/>
            <person name="Cuomo C."/>
            <person name="Desiro A."/>
            <person name="Gervers K.A."/>
            <person name="Hundley H."/>
            <person name="Kuo A."/>
            <person name="LaButti K."/>
            <person name="Lang B.F."/>
            <person name="Lipzen A."/>
            <person name="O'Donnell K."/>
            <person name="Pangilinan J."/>
            <person name="Reynolds N."/>
            <person name="Sandor L."/>
            <person name="Smith M.W."/>
            <person name="Tsang A."/>
            <person name="Grigoriev I.V."/>
            <person name="Stajich J.E."/>
            <person name="Spatafora J.W."/>
        </authorList>
    </citation>
    <scope>NUCLEOTIDE SEQUENCE</scope>
    <source>
        <strain evidence="2">RSA 2281</strain>
    </source>
</reference>
<feature type="compositionally biased region" description="Low complexity" evidence="1">
    <location>
        <begin position="79"/>
        <end position="88"/>
    </location>
</feature>
<evidence type="ECO:0000313" key="2">
    <source>
        <dbReference type="EMBL" id="KAI9265027.1"/>
    </source>
</evidence>